<gene>
    <name evidence="3" type="ORF">vBPaePVL1_75</name>
</gene>
<proteinExistence type="predicted"/>
<keyword evidence="4" id="KW-1185">Reference proteome</keyword>
<dbReference type="EMBL" id="OK665488">
    <property type="protein sequence ID" value="UGV19871.1"/>
    <property type="molecule type" value="Genomic_DNA"/>
</dbReference>
<evidence type="ECO:0000313" key="4">
    <source>
        <dbReference type="Proteomes" id="UP000827603"/>
    </source>
</evidence>
<sequence length="370" mass="40994">MAEQQLINEGEIRKELTGVQDAIQNRQYRAAGEQRAQAAANRAAEAHSLSMAAGRENLAFTREQREELRRDRDEAKLVSGTIATTFQDYDESRQAQSEIMRIVGKEVGMPTDDQGMPDMSRASQDQLDAFSNALNEAGVQANTSPTERRNAALKSLVDAGVSSKGIAQAKQEMELRESLEGLAPQDRTKVEATIGAVNAELDTLQRTATKDYEREVARNPFVEPDKDPLGSVNKIVDKAVKSGFGWEGDRQDLNNMLVDFATNGIKLPDGRTAVVPSKLLEQAFNTTNTWLFKNAGDVEKRIIELMTTDGMTQMREDAPTIRENFLKTVSDIANQKRSNAVKVTRSAEREKGVTMDPTDDLTFALRGRKR</sequence>
<reference evidence="3 4" key="1">
    <citation type="submission" date="2021-10" db="EMBL/GenBank/DDBJ databases">
        <authorList>
            <person name="Lerdsittikul V."/>
            <person name="Apiratwarrasakul S."/>
            <person name="Thongdee M."/>
        </authorList>
    </citation>
    <scope>NUCLEOTIDE SEQUENCE [LARGE SCALE GENOMIC DNA]</scope>
</reference>
<evidence type="ECO:0000313" key="3">
    <source>
        <dbReference type="EMBL" id="UGV19871.1"/>
    </source>
</evidence>
<keyword evidence="1" id="KW-0175">Coiled coil</keyword>
<name>A0AAE9CFS0_9CAUD</name>
<protein>
    <submittedName>
        <fullName evidence="3">Lytic tail fiber</fullName>
    </submittedName>
</protein>
<feature type="coiled-coil region" evidence="1">
    <location>
        <begin position="51"/>
        <end position="78"/>
    </location>
</feature>
<organism evidence="3 4">
    <name type="scientific">Pseudomonas phage VB_PaeP_VL1</name>
    <dbReference type="NCBI Taxonomy" id="2894395"/>
    <lineage>
        <taxon>Viruses</taxon>
        <taxon>Duplodnaviria</taxon>
        <taxon>Heunggongvirae</taxon>
        <taxon>Uroviricota</taxon>
        <taxon>Caudoviricetes</taxon>
        <taxon>Schitoviridae</taxon>
        <taxon>Migulavirinae</taxon>
        <taxon>Litunavirus</taxon>
        <taxon>Litunavirus Vl1</taxon>
    </lineage>
</organism>
<evidence type="ECO:0000256" key="1">
    <source>
        <dbReference type="SAM" id="Coils"/>
    </source>
</evidence>
<dbReference type="Proteomes" id="UP000827603">
    <property type="component" value="Segment"/>
</dbReference>
<feature type="region of interest" description="Disordered" evidence="2">
    <location>
        <begin position="340"/>
        <end position="359"/>
    </location>
</feature>
<evidence type="ECO:0000256" key="2">
    <source>
        <dbReference type="SAM" id="MobiDB-lite"/>
    </source>
</evidence>
<accession>A0AAE9CFS0</accession>